<gene>
    <name evidence="1" type="ORF">BDP27DRAFT_1437523</name>
</gene>
<dbReference type="EMBL" id="JADNRY010000814">
    <property type="protein sequence ID" value="KAF9026367.1"/>
    <property type="molecule type" value="Genomic_DNA"/>
</dbReference>
<keyword evidence="2" id="KW-1185">Reference proteome</keyword>
<comment type="caution">
    <text evidence="1">The sequence shown here is derived from an EMBL/GenBank/DDBJ whole genome shotgun (WGS) entry which is preliminary data.</text>
</comment>
<dbReference type="AlphaFoldDB" id="A0A9P5TUT5"/>
<name>A0A9P5TUT5_9AGAR</name>
<proteinExistence type="predicted"/>
<reference evidence="1" key="1">
    <citation type="submission" date="2020-11" db="EMBL/GenBank/DDBJ databases">
        <authorList>
            <consortium name="DOE Joint Genome Institute"/>
            <person name="Ahrendt S."/>
            <person name="Riley R."/>
            <person name="Andreopoulos W."/>
            <person name="Labutti K."/>
            <person name="Pangilinan J."/>
            <person name="Ruiz-Duenas F.J."/>
            <person name="Barrasa J.M."/>
            <person name="Sanchez-Garcia M."/>
            <person name="Camarero S."/>
            <person name="Miyauchi S."/>
            <person name="Serrano A."/>
            <person name="Linde D."/>
            <person name="Babiker R."/>
            <person name="Drula E."/>
            <person name="Ayuso-Fernandez I."/>
            <person name="Pacheco R."/>
            <person name="Padilla G."/>
            <person name="Ferreira P."/>
            <person name="Barriuso J."/>
            <person name="Kellner H."/>
            <person name="Castanera R."/>
            <person name="Alfaro M."/>
            <person name="Ramirez L."/>
            <person name="Pisabarro A.G."/>
            <person name="Kuo A."/>
            <person name="Tritt A."/>
            <person name="Lipzen A."/>
            <person name="He G."/>
            <person name="Yan M."/>
            <person name="Ng V."/>
            <person name="Cullen D."/>
            <person name="Martin F."/>
            <person name="Rosso M.-N."/>
            <person name="Henrissat B."/>
            <person name="Hibbett D."/>
            <person name="Martinez A.T."/>
            <person name="Grigoriev I.V."/>
        </authorList>
    </citation>
    <scope>NUCLEOTIDE SEQUENCE</scope>
    <source>
        <strain evidence="1">AH 40177</strain>
    </source>
</reference>
<protein>
    <submittedName>
        <fullName evidence="1">Uncharacterized protein</fullName>
    </submittedName>
</protein>
<accession>A0A9P5TUT5</accession>
<evidence type="ECO:0000313" key="1">
    <source>
        <dbReference type="EMBL" id="KAF9026367.1"/>
    </source>
</evidence>
<evidence type="ECO:0000313" key="2">
    <source>
        <dbReference type="Proteomes" id="UP000772434"/>
    </source>
</evidence>
<sequence>MPTITSLPIEITTKILQIYVSFYINPSFDITRVPIYDSSLLELQCLTRRKDLLAILTTCRLFAAVLPALIFRRVNIFSTRAVASFHRTVHSARLSRVISRKLDLSRVFFLI</sequence>
<organism evidence="1 2">
    <name type="scientific">Rhodocollybia butyracea</name>
    <dbReference type="NCBI Taxonomy" id="206335"/>
    <lineage>
        <taxon>Eukaryota</taxon>
        <taxon>Fungi</taxon>
        <taxon>Dikarya</taxon>
        <taxon>Basidiomycota</taxon>
        <taxon>Agaricomycotina</taxon>
        <taxon>Agaricomycetes</taxon>
        <taxon>Agaricomycetidae</taxon>
        <taxon>Agaricales</taxon>
        <taxon>Marasmiineae</taxon>
        <taxon>Omphalotaceae</taxon>
        <taxon>Rhodocollybia</taxon>
    </lineage>
</organism>
<dbReference type="Proteomes" id="UP000772434">
    <property type="component" value="Unassembled WGS sequence"/>
</dbReference>